<feature type="chain" id="PRO_5047347506" description="Right handed beta helix domain-containing protein" evidence="1">
    <location>
        <begin position="21"/>
        <end position="366"/>
    </location>
</feature>
<sequence>MKRNFLVAIMTVVSVFMAKAQNNELPMATLEHGDQTLVFTGVDAFTAAYAAAGDKGDVITLSSGVFNFTINGAKPFSKSLTVRGAGFEDDAATGTKATVVNNGLTIGNEEITSYDDDGNPVVNVRKADGCKFEGISFKNKEINIQNGMNDITFIKCKFGDITAGSYIQENKKNGFVSSFTIRQCVFWRINPYRIMGENYSITIQNLYVTNSHFSYIGGFASTSTIKVDHSVVTEENKHAILFATNSILYSSLRAGSTAKNNIFVGLNSSIGDDVQDFDNNWTSVANAGVWAAEGEDGSYAKDKTFELKYPNKYIGNDGTQVGLHGGNYPWNKIPSMPRIVESNIDTRTSADGKLKVNIKVEAQTKD</sequence>
<evidence type="ECO:0000313" key="2">
    <source>
        <dbReference type="EMBL" id="NPE14919.1"/>
    </source>
</evidence>
<feature type="signal peptide" evidence="1">
    <location>
        <begin position="1"/>
        <end position="20"/>
    </location>
</feature>
<dbReference type="RefSeq" id="WP_172174867.1">
    <property type="nucleotide sequence ID" value="NZ_CASGIA010000020.1"/>
</dbReference>
<reference evidence="2 3" key="1">
    <citation type="submission" date="2020-05" db="EMBL/GenBank/DDBJ databases">
        <title>Distinct polysaccharide utilization as determinants for interspecies competition between intestinal Prevotella spp.</title>
        <authorList>
            <person name="Galvez E.J.C."/>
            <person name="Iljazovic A."/>
            <person name="Strowig T."/>
        </authorList>
    </citation>
    <scope>NUCLEOTIDE SEQUENCE [LARGE SCALE GENOMIC DNA]</scope>
    <source>
        <strain evidence="2 3">PROD</strain>
    </source>
</reference>
<keyword evidence="1" id="KW-0732">Signal</keyword>
<dbReference type="EMBL" id="JABKKE010000020">
    <property type="protein sequence ID" value="NPE14919.1"/>
    <property type="molecule type" value="Genomic_DNA"/>
</dbReference>
<name>A0ABX2AW70_9BACT</name>
<keyword evidence="3" id="KW-1185">Reference proteome</keyword>
<dbReference type="SUPFAM" id="SSF51126">
    <property type="entry name" value="Pectin lyase-like"/>
    <property type="match status" value="1"/>
</dbReference>
<evidence type="ECO:0000313" key="3">
    <source>
        <dbReference type="Proteomes" id="UP001193734"/>
    </source>
</evidence>
<comment type="caution">
    <text evidence="2">The sequence shown here is derived from an EMBL/GenBank/DDBJ whole genome shotgun (WGS) entry which is preliminary data.</text>
</comment>
<accession>A0ABX2AW70</accession>
<dbReference type="Proteomes" id="UP001193734">
    <property type="component" value="Unassembled WGS sequence"/>
</dbReference>
<proteinExistence type="predicted"/>
<dbReference type="InterPro" id="IPR011050">
    <property type="entry name" value="Pectin_lyase_fold/virulence"/>
</dbReference>
<evidence type="ECO:0000256" key="1">
    <source>
        <dbReference type="SAM" id="SignalP"/>
    </source>
</evidence>
<evidence type="ECO:0008006" key="4">
    <source>
        <dbReference type="Google" id="ProtNLM"/>
    </source>
</evidence>
<organism evidence="2 3">
    <name type="scientific">Xylanibacter rodentium</name>
    <dbReference type="NCBI Taxonomy" id="2736289"/>
    <lineage>
        <taxon>Bacteria</taxon>
        <taxon>Pseudomonadati</taxon>
        <taxon>Bacteroidota</taxon>
        <taxon>Bacteroidia</taxon>
        <taxon>Bacteroidales</taxon>
        <taxon>Prevotellaceae</taxon>
        <taxon>Xylanibacter</taxon>
    </lineage>
</organism>
<dbReference type="GeneID" id="82158374"/>
<gene>
    <name evidence="2" type="ORF">HPS55_11415</name>
</gene>
<protein>
    <recommendedName>
        <fullName evidence="4">Right handed beta helix domain-containing protein</fullName>
    </recommendedName>
</protein>